<keyword evidence="1" id="KW-0812">Transmembrane</keyword>
<feature type="transmembrane region" description="Helical" evidence="1">
    <location>
        <begin position="38"/>
        <end position="60"/>
    </location>
</feature>
<organism evidence="2">
    <name type="scientific">hydrothermal vent metagenome</name>
    <dbReference type="NCBI Taxonomy" id="652676"/>
    <lineage>
        <taxon>unclassified sequences</taxon>
        <taxon>metagenomes</taxon>
        <taxon>ecological metagenomes</taxon>
    </lineage>
</organism>
<dbReference type="EMBL" id="UOFQ01000103">
    <property type="protein sequence ID" value="VAW88615.1"/>
    <property type="molecule type" value="Genomic_DNA"/>
</dbReference>
<feature type="transmembrane region" description="Helical" evidence="1">
    <location>
        <begin position="114"/>
        <end position="136"/>
    </location>
</feature>
<keyword evidence="1" id="KW-1133">Transmembrane helix</keyword>
<sequence>MEEPARHLLFHGVIILLLALLAGIPYGKAILKKEAERVVFAWRVAHSALTVGAILMFSLVPILSQLNVGLKIMWSIAVLFIVSGYAFSFALYLGPIIGHRGLIYRGSLPAKMVYFGNSIGALTSLLGTFVLLYAAWKTL</sequence>
<dbReference type="Pfam" id="PF26512">
    <property type="entry name" value="SOI"/>
    <property type="match status" value="1"/>
</dbReference>
<protein>
    <submittedName>
        <fullName evidence="2">Uncharacterized protein</fullName>
    </submittedName>
</protein>
<evidence type="ECO:0000256" key="1">
    <source>
        <dbReference type="SAM" id="Phobius"/>
    </source>
</evidence>
<accession>A0A3B0Z5A6</accession>
<dbReference type="InterPro" id="IPR058965">
    <property type="entry name" value="SOI/HabA-like"/>
</dbReference>
<feature type="transmembrane region" description="Helical" evidence="1">
    <location>
        <begin position="72"/>
        <end position="93"/>
    </location>
</feature>
<reference evidence="2" key="1">
    <citation type="submission" date="2018-06" db="EMBL/GenBank/DDBJ databases">
        <authorList>
            <person name="Zhirakovskaya E."/>
        </authorList>
    </citation>
    <scope>NUCLEOTIDE SEQUENCE</scope>
</reference>
<dbReference type="AlphaFoldDB" id="A0A3B0Z5A6"/>
<gene>
    <name evidence="2" type="ORF">MNBD_GAMMA17-2288</name>
</gene>
<keyword evidence="1" id="KW-0472">Membrane</keyword>
<feature type="transmembrane region" description="Helical" evidence="1">
    <location>
        <begin position="6"/>
        <end position="26"/>
    </location>
</feature>
<proteinExistence type="predicted"/>
<evidence type="ECO:0000313" key="2">
    <source>
        <dbReference type="EMBL" id="VAW88615.1"/>
    </source>
</evidence>
<name>A0A3B0Z5A6_9ZZZZ</name>